<dbReference type="RefSeq" id="XP_004486289.1">
    <property type="nucleotide sequence ID" value="XM_004486232.1"/>
</dbReference>
<evidence type="ECO:0000256" key="2">
    <source>
        <dbReference type="SAM" id="SignalP"/>
    </source>
</evidence>
<proteinExistence type="predicted"/>
<feature type="compositionally biased region" description="Basic residues" evidence="1">
    <location>
        <begin position="76"/>
        <end position="99"/>
    </location>
</feature>
<organism evidence="4">
    <name type="scientific">Cicer arietinum</name>
    <name type="common">Chickpea</name>
    <name type="synonym">Garbanzo</name>
    <dbReference type="NCBI Taxonomy" id="3827"/>
    <lineage>
        <taxon>Eukaryota</taxon>
        <taxon>Viridiplantae</taxon>
        <taxon>Streptophyta</taxon>
        <taxon>Embryophyta</taxon>
        <taxon>Tracheophyta</taxon>
        <taxon>Spermatophyta</taxon>
        <taxon>Magnoliopsida</taxon>
        <taxon>eudicotyledons</taxon>
        <taxon>Gunneridae</taxon>
        <taxon>Pentapetalae</taxon>
        <taxon>rosids</taxon>
        <taxon>fabids</taxon>
        <taxon>Fabales</taxon>
        <taxon>Fabaceae</taxon>
        <taxon>Papilionoideae</taxon>
        <taxon>50 kb inversion clade</taxon>
        <taxon>NPAAA clade</taxon>
        <taxon>Hologalegina</taxon>
        <taxon>IRL clade</taxon>
        <taxon>Cicereae</taxon>
        <taxon>Cicer</taxon>
    </lineage>
</organism>
<evidence type="ECO:0000313" key="4">
    <source>
        <dbReference type="RefSeq" id="XP_004486288.1"/>
    </source>
</evidence>
<dbReference type="PaxDb" id="3827-XP_004486288.1"/>
<accession>A0A1S2XAH2</accession>
<evidence type="ECO:0000256" key="1">
    <source>
        <dbReference type="SAM" id="MobiDB-lite"/>
    </source>
</evidence>
<name>A0A1S2XAH2_CICAR</name>
<feature type="region of interest" description="Disordered" evidence="1">
    <location>
        <begin position="24"/>
        <end position="48"/>
    </location>
</feature>
<keyword evidence="2" id="KW-0732">Signal</keyword>
<dbReference type="Proteomes" id="UP000087171">
    <property type="component" value="Chromosome Ca1"/>
</dbReference>
<feature type="chain" id="PRO_5010813556" evidence="2">
    <location>
        <begin position="25"/>
        <end position="145"/>
    </location>
</feature>
<dbReference type="AlphaFoldDB" id="A0A1S2XAH2"/>
<protein>
    <submittedName>
        <fullName evidence="4">Uncharacterized protein LOC101492680</fullName>
    </submittedName>
    <submittedName>
        <fullName evidence="5">Uncharacterized protein LOC101493016</fullName>
    </submittedName>
</protein>
<dbReference type="eggNOG" id="ENOG502SB2M">
    <property type="taxonomic scope" value="Eukaryota"/>
</dbReference>
<sequence length="145" mass="16723">MANLKCILTTLFFVFLMTISHTSSSSSHSSNNNNQEIQSQSPSSTIPSTISNYHQVFYLKNTDSTPMFLRKQERVKNRRMNRNKNMKQRKQRKQRKKMVKNMMQSSRPFSVMLPKGFVPPSGSSPCHNNQPNSVSFHCHLTNTEP</sequence>
<dbReference type="OrthoDB" id="1914101at2759"/>
<dbReference type="RefSeq" id="XP_004486288.1">
    <property type="nucleotide sequence ID" value="XM_004486231.2"/>
</dbReference>
<gene>
    <name evidence="4" type="primary">LOC101492680</name>
    <name evidence="5" type="synonym">LOC101493016</name>
</gene>
<evidence type="ECO:0000313" key="3">
    <source>
        <dbReference type="Proteomes" id="UP000087171"/>
    </source>
</evidence>
<feature type="signal peptide" evidence="2">
    <location>
        <begin position="1"/>
        <end position="24"/>
    </location>
</feature>
<evidence type="ECO:0000313" key="5">
    <source>
        <dbReference type="RefSeq" id="XP_004486289.1"/>
    </source>
</evidence>
<reference evidence="4" key="2">
    <citation type="submission" date="2023-09" db="UniProtKB">
        <authorList>
            <consortium name="RefSeq"/>
        </authorList>
    </citation>
    <scope>IDENTIFICATION</scope>
    <source>
        <tissue evidence="4 5">Etiolated seedlings</tissue>
    </source>
</reference>
<keyword evidence="3" id="KW-1185">Reference proteome</keyword>
<feature type="region of interest" description="Disordered" evidence="1">
    <location>
        <begin position="73"/>
        <end position="106"/>
    </location>
</feature>
<reference evidence="3" key="1">
    <citation type="journal article" date="2013" name="Nat. Biotechnol.">
        <title>Draft genome sequence of chickpea (Cicer arietinum) provides a resource for trait improvement.</title>
        <authorList>
            <person name="Varshney R.K."/>
            <person name="Song C."/>
            <person name="Saxena R.K."/>
            <person name="Azam S."/>
            <person name="Yu S."/>
            <person name="Sharpe A.G."/>
            <person name="Cannon S."/>
            <person name="Baek J."/>
            <person name="Rosen B.D."/>
            <person name="Tar'an B."/>
            <person name="Millan T."/>
            <person name="Zhang X."/>
            <person name="Ramsay L.D."/>
            <person name="Iwata A."/>
            <person name="Wang Y."/>
            <person name="Nelson W."/>
            <person name="Farmer A.D."/>
            <person name="Gaur P.M."/>
            <person name="Soderlund C."/>
            <person name="Penmetsa R.V."/>
            <person name="Xu C."/>
            <person name="Bharti A.K."/>
            <person name="He W."/>
            <person name="Winter P."/>
            <person name="Zhao S."/>
            <person name="Hane J.K."/>
            <person name="Carrasquilla-Garcia N."/>
            <person name="Condie J.A."/>
            <person name="Upadhyaya H.D."/>
            <person name="Luo M.C."/>
            <person name="Thudi M."/>
            <person name="Gowda C.L."/>
            <person name="Singh N.P."/>
            <person name="Lichtenzveig J."/>
            <person name="Gali K.K."/>
            <person name="Rubio J."/>
            <person name="Nadarajan N."/>
            <person name="Dolezel J."/>
            <person name="Bansal K.C."/>
            <person name="Xu X."/>
            <person name="Edwards D."/>
            <person name="Zhang G."/>
            <person name="Kahl G."/>
            <person name="Gil J."/>
            <person name="Singh K.B."/>
            <person name="Datta S.K."/>
            <person name="Jackson S.A."/>
            <person name="Wang J."/>
            <person name="Cook D.R."/>
        </authorList>
    </citation>
    <scope>NUCLEOTIDE SEQUENCE [LARGE SCALE GENOMIC DNA]</scope>
    <source>
        <strain evidence="3">cv. CDC Frontier</strain>
    </source>
</reference>